<protein>
    <recommendedName>
        <fullName evidence="1">DUF4037 domain-containing protein</fullName>
    </recommendedName>
</protein>
<gene>
    <name evidence="2" type="ORF">SAMN05421767_10240</name>
</gene>
<dbReference type="STRING" id="137733.SAMN05421767_10240"/>
<dbReference type="Pfam" id="PF13228">
    <property type="entry name" value="DUF4037"/>
    <property type="match status" value="1"/>
</dbReference>
<dbReference type="Proteomes" id="UP000198556">
    <property type="component" value="Unassembled WGS sequence"/>
</dbReference>
<evidence type="ECO:0000313" key="3">
    <source>
        <dbReference type="Proteomes" id="UP000198556"/>
    </source>
</evidence>
<sequence length="316" mass="36310">MDLARSYYYEELKPLLSDQFPNEFQYMAIGLVGHGSECYGYDDRFSADHDYGKRAMIFLPREIFKVKGREIFACVEEHTSGQCDVMSIGAFYKLILANEVGPQTNDEWIYLRESALSTASNGEVFIDNLGEFTRIRENLLAYYPEDVRKYKLAHQLFKMAQSGQYNYQRSIKRKELSAAKIAEADFIRHACMAVHMLNKRYCPYYKWSTRSLKDLPILGAAVETLLNRLNNVELRVAKELSDKGEFSHITVFEEVSKRKIAIFEQVSNMIISYLIESGLSSASSDFLLDHAVSVKNSIEDRAIRDLSIYAEGLEVR</sequence>
<evidence type="ECO:0000313" key="2">
    <source>
        <dbReference type="EMBL" id="SEQ59142.1"/>
    </source>
</evidence>
<dbReference type="InterPro" id="IPR025117">
    <property type="entry name" value="DUF4037"/>
</dbReference>
<proteinExistence type="predicted"/>
<organism evidence="2 3">
    <name type="scientific">Granulicatella balaenopterae</name>
    <dbReference type="NCBI Taxonomy" id="137733"/>
    <lineage>
        <taxon>Bacteria</taxon>
        <taxon>Bacillati</taxon>
        <taxon>Bacillota</taxon>
        <taxon>Bacilli</taxon>
        <taxon>Lactobacillales</taxon>
        <taxon>Carnobacteriaceae</taxon>
        <taxon>Granulicatella</taxon>
    </lineage>
</organism>
<dbReference type="EMBL" id="FOGF01000002">
    <property type="protein sequence ID" value="SEQ59142.1"/>
    <property type="molecule type" value="Genomic_DNA"/>
</dbReference>
<feature type="domain" description="DUF4037" evidence="1">
    <location>
        <begin position="108"/>
        <end position="207"/>
    </location>
</feature>
<keyword evidence="3" id="KW-1185">Reference proteome</keyword>
<accession>A0A1H9H9Y4</accession>
<evidence type="ECO:0000259" key="1">
    <source>
        <dbReference type="Pfam" id="PF13228"/>
    </source>
</evidence>
<reference evidence="2 3" key="1">
    <citation type="submission" date="2016-10" db="EMBL/GenBank/DDBJ databases">
        <authorList>
            <person name="de Groot N.N."/>
        </authorList>
    </citation>
    <scope>NUCLEOTIDE SEQUENCE [LARGE SCALE GENOMIC DNA]</scope>
    <source>
        <strain evidence="2 3">DSM 15827</strain>
    </source>
</reference>
<name>A0A1H9H9Y4_9LACT</name>
<dbReference type="AlphaFoldDB" id="A0A1H9H9Y4"/>